<evidence type="ECO:0000256" key="1">
    <source>
        <dbReference type="SAM" id="Phobius"/>
    </source>
</evidence>
<keyword evidence="1" id="KW-1133">Transmembrane helix</keyword>
<dbReference type="Proteomes" id="UP000075526">
    <property type="component" value="Unassembled WGS sequence"/>
</dbReference>
<proteinExistence type="predicted"/>
<keyword evidence="1" id="KW-0812">Transmembrane</keyword>
<reference evidence="2 3" key="1">
    <citation type="submission" date="2015-06" db="EMBL/GenBank/DDBJ databases">
        <title>Improved classification and identification of acetic acid bacteria using matrix-assisted laser desorption/ionization time-of-flight mass spectrometry; Gluconobacter nephelii and Gluconobacter uchimurae are later heterotypic synonyms of Gluconobacter japonicus and Gluconobacter oxydans, respectively.</title>
        <authorList>
            <person name="Li L."/>
            <person name="Cleenwerck I."/>
            <person name="De Vuyst L."/>
            <person name="Vandamme P."/>
        </authorList>
    </citation>
    <scope>NUCLEOTIDE SEQUENCE [LARGE SCALE GENOMIC DNA]</scope>
    <source>
        <strain evidence="2 3">LMG 1552</strain>
    </source>
</reference>
<organism evidence="2 3">
    <name type="scientific">Acetobacter malorum</name>
    <dbReference type="NCBI Taxonomy" id="178901"/>
    <lineage>
        <taxon>Bacteria</taxon>
        <taxon>Pseudomonadati</taxon>
        <taxon>Pseudomonadota</taxon>
        <taxon>Alphaproteobacteria</taxon>
        <taxon>Acetobacterales</taxon>
        <taxon>Acetobacteraceae</taxon>
        <taxon>Acetobacter</taxon>
    </lineage>
</organism>
<gene>
    <name evidence="2" type="ORF">AD933_08315</name>
</gene>
<evidence type="ECO:0000313" key="2">
    <source>
        <dbReference type="EMBL" id="KXV15551.1"/>
    </source>
</evidence>
<feature type="transmembrane region" description="Helical" evidence="1">
    <location>
        <begin position="44"/>
        <end position="62"/>
    </location>
</feature>
<protein>
    <submittedName>
        <fullName evidence="2">Uncharacterized protein</fullName>
    </submittedName>
</protein>
<accession>A0A149RMV1</accession>
<keyword evidence="1" id="KW-0472">Membrane</keyword>
<name>A0A149RMV1_9PROT</name>
<comment type="caution">
    <text evidence="2">The sequence shown here is derived from an EMBL/GenBank/DDBJ whole genome shotgun (WGS) entry which is preliminary data.</text>
</comment>
<dbReference type="EMBL" id="LHZF01000164">
    <property type="protein sequence ID" value="KXV15551.1"/>
    <property type="molecule type" value="Genomic_DNA"/>
</dbReference>
<dbReference type="AlphaFoldDB" id="A0A149RMV1"/>
<evidence type="ECO:0000313" key="3">
    <source>
        <dbReference type="Proteomes" id="UP000075526"/>
    </source>
</evidence>
<sequence>MRLLFAKTLYGAGSKTIREEVGYLVWYFLKITKFIKRSHRMKEFLFQGVKCFGVIFVLPHILKNH</sequence>
<dbReference type="PATRIC" id="fig|178901.13.peg.2194"/>